<keyword evidence="4" id="KW-0443">Lipid metabolism</keyword>
<dbReference type="Gene3D" id="2.40.160.210">
    <property type="entry name" value="Acyl-CoA thioesterase, double hotdog domain"/>
    <property type="match status" value="1"/>
</dbReference>
<name>A0A382KPV1_9ZZZZ</name>
<dbReference type="InterPro" id="IPR049449">
    <property type="entry name" value="TesB_ACOT8-like_N"/>
</dbReference>
<proteinExistence type="inferred from homology"/>
<dbReference type="InterPro" id="IPR003703">
    <property type="entry name" value="Acyl_CoA_thio"/>
</dbReference>
<dbReference type="FunFam" id="2.40.160.210:FF:000001">
    <property type="entry name" value="Acyl-CoA thioesterase II"/>
    <property type="match status" value="1"/>
</dbReference>
<evidence type="ECO:0000256" key="1">
    <source>
        <dbReference type="ARBA" id="ARBA00006538"/>
    </source>
</evidence>
<evidence type="ECO:0008006" key="8">
    <source>
        <dbReference type="Google" id="ProtNLM"/>
    </source>
</evidence>
<organism evidence="7">
    <name type="scientific">marine metagenome</name>
    <dbReference type="NCBI Taxonomy" id="408172"/>
    <lineage>
        <taxon>unclassified sequences</taxon>
        <taxon>metagenomes</taxon>
        <taxon>ecological metagenomes</taxon>
    </lineage>
</organism>
<dbReference type="EMBL" id="UINC01081136">
    <property type="protein sequence ID" value="SVC24701.1"/>
    <property type="molecule type" value="Genomic_DNA"/>
</dbReference>
<dbReference type="SUPFAM" id="SSF54637">
    <property type="entry name" value="Thioesterase/thiol ester dehydrase-isomerase"/>
    <property type="match status" value="2"/>
</dbReference>
<comment type="subunit">
    <text evidence="2">Homotetramer.</text>
</comment>
<comment type="similarity">
    <text evidence="1">Belongs to the C/M/P thioester hydrolase family.</text>
</comment>
<dbReference type="CDD" id="cd03445">
    <property type="entry name" value="Thioesterase_II_repeat2"/>
    <property type="match status" value="1"/>
</dbReference>
<gene>
    <name evidence="7" type="ORF">METZ01_LOCUS277555</name>
</gene>
<dbReference type="Pfam" id="PF02551">
    <property type="entry name" value="Acyl_CoA_thio"/>
    <property type="match status" value="1"/>
</dbReference>
<evidence type="ECO:0000259" key="5">
    <source>
        <dbReference type="Pfam" id="PF02551"/>
    </source>
</evidence>
<dbReference type="Pfam" id="PF13622">
    <property type="entry name" value="4HBT_3"/>
    <property type="match status" value="1"/>
</dbReference>
<dbReference type="AlphaFoldDB" id="A0A382KPV1"/>
<evidence type="ECO:0000256" key="2">
    <source>
        <dbReference type="ARBA" id="ARBA00011881"/>
    </source>
</evidence>
<evidence type="ECO:0000256" key="3">
    <source>
        <dbReference type="ARBA" id="ARBA00022801"/>
    </source>
</evidence>
<sequence>MRKALRDVLDLLDLEPIEVNMFRGISPDEGWQRVYGGQVIGQALVAASRTVEDESRIAHSLHGYFLRPGDTTIPIVYSVDRIRDGNSFTTRRVVAVQRGKAIFSMSVSFQVIEEGLHHQMPMPDAAPPEDCPSQEELRTAYIHAIPEEYRKSFLNRSDPIEMRFQDGMNDFKPDPMPPHQRVWIKAVDTMPDDVRLHQCVLAYASDMTLMDNAIRPHGIGWTEENFQTASLDHAMWFHEPFRADEWLLYYQDSPYSGGARGFNRGSFYTKD</sequence>
<dbReference type="InterPro" id="IPR025652">
    <property type="entry name" value="TesB_C"/>
</dbReference>
<dbReference type="GO" id="GO:0009062">
    <property type="term" value="P:fatty acid catabolic process"/>
    <property type="evidence" value="ECO:0007669"/>
    <property type="project" value="TreeGrafter"/>
</dbReference>
<evidence type="ECO:0000256" key="4">
    <source>
        <dbReference type="ARBA" id="ARBA00023098"/>
    </source>
</evidence>
<dbReference type="PANTHER" id="PTHR11066:SF34">
    <property type="entry name" value="ACYL-COENZYME A THIOESTERASE 8"/>
    <property type="match status" value="1"/>
</dbReference>
<accession>A0A382KPV1</accession>
<keyword evidence="3" id="KW-0378">Hydrolase</keyword>
<feature type="domain" description="Acyl-CoA thioesterase-like N-terminal HotDog" evidence="6">
    <location>
        <begin position="29"/>
        <end position="110"/>
    </location>
</feature>
<dbReference type="InterPro" id="IPR029069">
    <property type="entry name" value="HotDog_dom_sf"/>
</dbReference>
<dbReference type="InterPro" id="IPR042171">
    <property type="entry name" value="Acyl-CoA_hotdog"/>
</dbReference>
<feature type="non-terminal residue" evidence="7">
    <location>
        <position position="271"/>
    </location>
</feature>
<dbReference type="GO" id="GO:0047617">
    <property type="term" value="F:fatty acyl-CoA hydrolase activity"/>
    <property type="evidence" value="ECO:0007669"/>
    <property type="project" value="InterPro"/>
</dbReference>
<dbReference type="GO" id="GO:0006637">
    <property type="term" value="P:acyl-CoA metabolic process"/>
    <property type="evidence" value="ECO:0007669"/>
    <property type="project" value="InterPro"/>
</dbReference>
<evidence type="ECO:0000313" key="7">
    <source>
        <dbReference type="EMBL" id="SVC24701.1"/>
    </source>
</evidence>
<dbReference type="CDD" id="cd03444">
    <property type="entry name" value="Thioesterase_II_repeat1"/>
    <property type="match status" value="1"/>
</dbReference>
<feature type="domain" description="Acyl-CoA thioesterase 2 C-terminal" evidence="5">
    <location>
        <begin position="159"/>
        <end position="270"/>
    </location>
</feature>
<dbReference type="PANTHER" id="PTHR11066">
    <property type="entry name" value="ACYL-COA THIOESTERASE"/>
    <property type="match status" value="1"/>
</dbReference>
<evidence type="ECO:0000259" key="6">
    <source>
        <dbReference type="Pfam" id="PF13622"/>
    </source>
</evidence>
<reference evidence="7" key="1">
    <citation type="submission" date="2018-05" db="EMBL/GenBank/DDBJ databases">
        <authorList>
            <person name="Lanie J.A."/>
            <person name="Ng W.-L."/>
            <person name="Kazmierczak K.M."/>
            <person name="Andrzejewski T.M."/>
            <person name="Davidsen T.M."/>
            <person name="Wayne K.J."/>
            <person name="Tettelin H."/>
            <person name="Glass J.I."/>
            <person name="Rusch D."/>
            <person name="Podicherti R."/>
            <person name="Tsui H.-C.T."/>
            <person name="Winkler M.E."/>
        </authorList>
    </citation>
    <scope>NUCLEOTIDE SEQUENCE</scope>
</reference>
<protein>
    <recommendedName>
        <fullName evidence="8">Acyl-CoA thioesterase II domain-containing protein</fullName>
    </recommendedName>
</protein>